<organism evidence="2 3">
    <name type="scientific">Actinomadura sediminis</name>
    <dbReference type="NCBI Taxonomy" id="1038904"/>
    <lineage>
        <taxon>Bacteria</taxon>
        <taxon>Bacillati</taxon>
        <taxon>Actinomycetota</taxon>
        <taxon>Actinomycetes</taxon>
        <taxon>Streptosporangiales</taxon>
        <taxon>Thermomonosporaceae</taxon>
        <taxon>Actinomadura</taxon>
    </lineage>
</organism>
<accession>A0ABW3F4Z6</accession>
<keyword evidence="3" id="KW-1185">Reference proteome</keyword>
<sequence>GVPVGPGDLADAAAGCVRRGARDLAAALAACPGGLRGALVDGVLAGLADADGHRLEPELCDALYEHLDRLRGVPRTAVPVLASVGRRDPARRPAVTAELLGLAARAGSLPDGERPGGPEGPAHARREPGAATGVTGLEAALGEVWVSPPSVAECTDLLDAHGSAVGAYEALAALPCRTFGRLAEDAFTDAGVLRLAARVEAVLPGGAAARDAAAVRAHADAVTADRP</sequence>
<reference evidence="3" key="1">
    <citation type="journal article" date="2019" name="Int. J. Syst. Evol. Microbiol.">
        <title>The Global Catalogue of Microorganisms (GCM) 10K type strain sequencing project: providing services to taxonomists for standard genome sequencing and annotation.</title>
        <authorList>
            <consortium name="The Broad Institute Genomics Platform"/>
            <consortium name="The Broad Institute Genome Sequencing Center for Infectious Disease"/>
            <person name="Wu L."/>
            <person name="Ma J."/>
        </authorList>
    </citation>
    <scope>NUCLEOTIDE SEQUENCE [LARGE SCALE GENOMIC DNA]</scope>
    <source>
        <strain evidence="3">JCM 31202</strain>
    </source>
</reference>
<dbReference type="EMBL" id="JBHTJA010000261">
    <property type="protein sequence ID" value="MFD0906178.1"/>
    <property type="molecule type" value="Genomic_DNA"/>
</dbReference>
<gene>
    <name evidence="2" type="ORF">ACFQ11_37800</name>
</gene>
<feature type="non-terminal residue" evidence="2">
    <location>
        <position position="1"/>
    </location>
</feature>
<evidence type="ECO:0000256" key="1">
    <source>
        <dbReference type="SAM" id="MobiDB-lite"/>
    </source>
</evidence>
<evidence type="ECO:0000313" key="2">
    <source>
        <dbReference type="EMBL" id="MFD0906178.1"/>
    </source>
</evidence>
<feature type="non-terminal residue" evidence="2">
    <location>
        <position position="227"/>
    </location>
</feature>
<feature type="region of interest" description="Disordered" evidence="1">
    <location>
        <begin position="106"/>
        <end position="128"/>
    </location>
</feature>
<evidence type="ECO:0000313" key="3">
    <source>
        <dbReference type="Proteomes" id="UP001596972"/>
    </source>
</evidence>
<protein>
    <submittedName>
        <fullName evidence="2">Uncharacterized protein</fullName>
    </submittedName>
</protein>
<dbReference type="Proteomes" id="UP001596972">
    <property type="component" value="Unassembled WGS sequence"/>
</dbReference>
<comment type="caution">
    <text evidence="2">The sequence shown here is derived from an EMBL/GenBank/DDBJ whole genome shotgun (WGS) entry which is preliminary data.</text>
</comment>
<name>A0ABW3F4Z6_9ACTN</name>
<feature type="compositionally biased region" description="Basic and acidic residues" evidence="1">
    <location>
        <begin position="111"/>
        <end position="128"/>
    </location>
</feature>
<proteinExistence type="predicted"/>